<feature type="transmembrane region" description="Helical" evidence="6">
    <location>
        <begin position="259"/>
        <end position="280"/>
    </location>
</feature>
<dbReference type="Proteomes" id="UP000541444">
    <property type="component" value="Unassembled WGS sequence"/>
</dbReference>
<name>A0A7J7KYU3_9MAGN</name>
<feature type="transmembrane region" description="Helical" evidence="6">
    <location>
        <begin position="111"/>
        <end position="129"/>
    </location>
</feature>
<organism evidence="7 8">
    <name type="scientific">Kingdonia uniflora</name>
    <dbReference type="NCBI Taxonomy" id="39325"/>
    <lineage>
        <taxon>Eukaryota</taxon>
        <taxon>Viridiplantae</taxon>
        <taxon>Streptophyta</taxon>
        <taxon>Embryophyta</taxon>
        <taxon>Tracheophyta</taxon>
        <taxon>Spermatophyta</taxon>
        <taxon>Magnoliopsida</taxon>
        <taxon>Ranunculales</taxon>
        <taxon>Circaeasteraceae</taxon>
        <taxon>Kingdonia</taxon>
    </lineage>
</organism>
<evidence type="ECO:0000313" key="7">
    <source>
        <dbReference type="EMBL" id="KAF6135551.1"/>
    </source>
</evidence>
<proteinExistence type="inferred from homology"/>
<evidence type="ECO:0000256" key="6">
    <source>
        <dbReference type="RuleBase" id="RU368015"/>
    </source>
</evidence>
<comment type="subcellular location">
    <subcellularLocation>
        <location evidence="6">Membrane</location>
        <topology evidence="6">Multi-pass membrane protein</topology>
    </subcellularLocation>
</comment>
<feature type="transmembrane region" description="Helical" evidence="6">
    <location>
        <begin position="171"/>
        <end position="191"/>
    </location>
</feature>
<evidence type="ECO:0000256" key="2">
    <source>
        <dbReference type="ARBA" id="ARBA00022448"/>
    </source>
</evidence>
<dbReference type="PANTHER" id="PTHR31376">
    <property type="entry name" value="OS09G0467300 PROTEIN-RELATED"/>
    <property type="match status" value="1"/>
</dbReference>
<evidence type="ECO:0000256" key="1">
    <source>
        <dbReference type="ARBA" id="ARBA00006213"/>
    </source>
</evidence>
<comment type="caution">
    <text evidence="7">The sequence shown here is derived from an EMBL/GenBank/DDBJ whole genome shotgun (WGS) entry which is preliminary data.</text>
</comment>
<dbReference type="GO" id="GO:0016020">
    <property type="term" value="C:membrane"/>
    <property type="evidence" value="ECO:0007669"/>
    <property type="project" value="UniProtKB-SubCell"/>
</dbReference>
<keyword evidence="4 6" id="KW-1133">Transmembrane helix</keyword>
<evidence type="ECO:0000313" key="8">
    <source>
        <dbReference type="Proteomes" id="UP000541444"/>
    </source>
</evidence>
<dbReference type="EMBL" id="JACGCM010002784">
    <property type="protein sequence ID" value="KAF6135551.1"/>
    <property type="molecule type" value="Genomic_DNA"/>
</dbReference>
<gene>
    <name evidence="7" type="ORF">GIB67_015404</name>
</gene>
<dbReference type="AlphaFoldDB" id="A0A7J7KYU3"/>
<dbReference type="Pfam" id="PF16913">
    <property type="entry name" value="PUNUT"/>
    <property type="match status" value="2"/>
</dbReference>
<keyword evidence="3 6" id="KW-0812">Transmembrane</keyword>
<feature type="transmembrane region" description="Helical" evidence="6">
    <location>
        <begin position="231"/>
        <end position="253"/>
    </location>
</feature>
<feature type="transmembrane region" description="Helical" evidence="6">
    <location>
        <begin position="287"/>
        <end position="304"/>
    </location>
</feature>
<accession>A0A7J7KYU3</accession>
<dbReference type="PANTHER" id="PTHR31376:SF17">
    <property type="entry name" value="PURINE PERMEASE 21-RELATED"/>
    <property type="match status" value="1"/>
</dbReference>
<keyword evidence="2 6" id="KW-0813">Transport</keyword>
<keyword evidence="5 6" id="KW-0472">Membrane</keyword>
<dbReference type="OrthoDB" id="1001473at2759"/>
<comment type="caution">
    <text evidence="6">Lacks conserved residue(s) required for the propagation of feature annotation.</text>
</comment>
<evidence type="ECO:0000256" key="4">
    <source>
        <dbReference type="ARBA" id="ARBA00022989"/>
    </source>
</evidence>
<reference evidence="7 8" key="1">
    <citation type="journal article" date="2020" name="IScience">
        <title>Genome Sequencing of the Endangered Kingdonia uniflora (Circaeasteraceae, Ranunculales) Reveals Potential Mechanisms of Evolutionary Specialization.</title>
        <authorList>
            <person name="Sun Y."/>
            <person name="Deng T."/>
            <person name="Zhang A."/>
            <person name="Moore M.J."/>
            <person name="Landis J.B."/>
            <person name="Lin N."/>
            <person name="Zhang H."/>
            <person name="Zhang X."/>
            <person name="Huang J."/>
            <person name="Zhang X."/>
            <person name="Sun H."/>
            <person name="Wang H."/>
        </authorList>
    </citation>
    <scope>NUCLEOTIDE SEQUENCE [LARGE SCALE GENOMIC DNA]</scope>
    <source>
        <strain evidence="7">TB1705</strain>
        <tissue evidence="7">Leaf</tissue>
    </source>
</reference>
<evidence type="ECO:0000256" key="5">
    <source>
        <dbReference type="ARBA" id="ARBA00023136"/>
    </source>
</evidence>
<dbReference type="GO" id="GO:0015211">
    <property type="term" value="F:purine nucleoside transmembrane transporter activity"/>
    <property type="evidence" value="ECO:0007669"/>
    <property type="project" value="UniProtKB-UniRule"/>
</dbReference>
<sequence length="314" mass="34957">MCNRFANNHPFYYVFETSQDLNTVTDAIDTPEAAIITKEPHLPIYRRYKWWLLVALYTVFLLVGNSTGTLLGRFYFSNDGNSKWLATLLQSAGFSILLPFFLLFPSANTRTSPSVCTLIFLYILFALLVSGDNLMYSYWLLYLPVSTFSLLCSSQLAFNVLFAVFLNSLKLTPYIVNSVVLLAISGILLAISSDSSGSISKENYVIGFLPLWGRRGLEGEMEEFGSGKVSYVMTLVCIALSWQLVSLGALGLIYEVSSLFSNVISTVSLPVVPILAVIFFHDKMDGVKVVAMALSIWGFVSYVYQHYLDGAKLM</sequence>
<protein>
    <recommendedName>
        <fullName evidence="6">Probable purine permease</fullName>
    </recommendedName>
</protein>
<feature type="transmembrane region" description="Helical" evidence="6">
    <location>
        <begin position="84"/>
        <end position="105"/>
    </location>
</feature>
<feature type="transmembrane region" description="Helical" evidence="6">
    <location>
        <begin position="50"/>
        <end position="72"/>
    </location>
</feature>
<keyword evidence="8" id="KW-1185">Reference proteome</keyword>
<comment type="similarity">
    <text evidence="1 6">Belongs to the purine permeases (TC 2.A.7.14) family.</text>
</comment>
<dbReference type="InterPro" id="IPR030182">
    <property type="entry name" value="PUP_plant"/>
</dbReference>
<feature type="transmembrane region" description="Helical" evidence="6">
    <location>
        <begin position="141"/>
        <end position="165"/>
    </location>
</feature>
<dbReference type="GO" id="GO:0005345">
    <property type="term" value="F:purine nucleobase transmembrane transporter activity"/>
    <property type="evidence" value="ECO:0007669"/>
    <property type="project" value="UniProtKB-UniRule"/>
</dbReference>
<evidence type="ECO:0000256" key="3">
    <source>
        <dbReference type="ARBA" id="ARBA00022692"/>
    </source>
</evidence>